<evidence type="ECO:0000256" key="2">
    <source>
        <dbReference type="ARBA" id="ARBA00007415"/>
    </source>
</evidence>
<dbReference type="PIRSF" id="PIRSF005682">
    <property type="entry name" value="Fascin"/>
    <property type="match status" value="1"/>
</dbReference>
<accession>A0A814GVM7</accession>
<proteinExistence type="inferred from homology"/>
<keyword evidence="3" id="KW-0963">Cytoplasm</keyword>
<dbReference type="Proteomes" id="UP000663852">
    <property type="component" value="Unassembled WGS sequence"/>
</dbReference>
<evidence type="ECO:0000256" key="3">
    <source>
        <dbReference type="ARBA" id="ARBA00022490"/>
    </source>
</evidence>
<dbReference type="PANTHER" id="PTHR10551:SF9">
    <property type="entry name" value="FASCIN-2"/>
    <property type="match status" value="1"/>
</dbReference>
<evidence type="ECO:0000256" key="4">
    <source>
        <dbReference type="ARBA" id="ARBA00023203"/>
    </source>
</evidence>
<dbReference type="EMBL" id="CAJNOR010000765">
    <property type="protein sequence ID" value="CAF1001835.1"/>
    <property type="molecule type" value="Genomic_DNA"/>
</dbReference>
<dbReference type="Proteomes" id="UP000663828">
    <property type="component" value="Unassembled WGS sequence"/>
</dbReference>
<dbReference type="CDD" id="cd23336">
    <property type="entry name" value="beta-trefoil_FSCN_rpt3"/>
    <property type="match status" value="1"/>
</dbReference>
<dbReference type="FunFam" id="2.80.10.50:FF:000010">
    <property type="entry name" value="Fascin"/>
    <property type="match status" value="1"/>
</dbReference>
<keyword evidence="9" id="KW-1185">Reference proteome</keyword>
<feature type="domain" description="Fascin-like" evidence="6">
    <location>
        <begin position="72"/>
        <end position="174"/>
    </location>
</feature>
<dbReference type="AlphaFoldDB" id="A0A814GVM7"/>
<comment type="subcellular location">
    <subcellularLocation>
        <location evidence="1">Cytoplasm</location>
        <location evidence="1">Cytoskeleton</location>
    </subcellularLocation>
</comment>
<evidence type="ECO:0000313" key="8">
    <source>
        <dbReference type="EMBL" id="CAF1413766.1"/>
    </source>
</evidence>
<feature type="domain" description="Fascin-like" evidence="6">
    <location>
        <begin position="447"/>
        <end position="544"/>
    </location>
</feature>
<sequence>MHSALRPKPTIKLPPSLIPPAINHHPQPIVKRSFLKQNSLVNGNGHHSTCSTANNATIEKLYWSLGLISSKGKYLTAETFGCKINATGTSLKRKQKWTIIYNIPNDCVYLQSPLNRYLSTDKYGRLKCDMHDIDDDCRFQLEYNRDGQWALKSVTYGMYLGGDNDQLHCFSKTPEWWSPHLALHPQINLKHVLRKRYAKLEDDEIHIDEIIPWGSDAIIAVEYLNDHYCIRSSNGYYFHKDGKLSTEQTEETLFTIELHKGYITFKDCDGCYLTAIGPLGIMTTRNRTAGKDEQFLLEESKLQICLVAPNGKLVSIKQGIDLSANQYERDQSSIFQLEYDDDLQAYQIRTYDNKYWTIGGLSIQATAEKKSVETSFHIQSVGHGHVTFQASNGKFIVPHASGNMRAVSDQNSLPDAYFLLKFINRPFCVFKCDFGHVGYRNKQSRVLECNKALFTLFTLEEAAEETHSEGVVYLKGSDGLYWEISNDLNISVSGCEPSKFSLELCWSSSRVVIKAPNGMYLRAEQSGSIQAICQNSRQATQWEF</sequence>
<dbReference type="CDD" id="cd23337">
    <property type="entry name" value="beta-trefoil_FSCN_rpt4"/>
    <property type="match status" value="1"/>
</dbReference>
<reference evidence="7" key="1">
    <citation type="submission" date="2021-02" db="EMBL/GenBank/DDBJ databases">
        <authorList>
            <person name="Nowell W R."/>
        </authorList>
    </citation>
    <scope>NUCLEOTIDE SEQUENCE</scope>
</reference>
<dbReference type="GO" id="GO:0005737">
    <property type="term" value="C:cytoplasm"/>
    <property type="evidence" value="ECO:0007669"/>
    <property type="project" value="TreeGrafter"/>
</dbReference>
<dbReference type="GO" id="GO:0016477">
    <property type="term" value="P:cell migration"/>
    <property type="evidence" value="ECO:0007669"/>
    <property type="project" value="TreeGrafter"/>
</dbReference>
<dbReference type="Gene3D" id="2.80.10.50">
    <property type="match status" value="4"/>
</dbReference>
<dbReference type="CDD" id="cd23335">
    <property type="entry name" value="beta-trefoil_FSCN_rpt2"/>
    <property type="match status" value="1"/>
</dbReference>
<dbReference type="EMBL" id="CAJNOJ010000353">
    <property type="protein sequence ID" value="CAF1413766.1"/>
    <property type="molecule type" value="Genomic_DNA"/>
</dbReference>
<name>A0A814GVM7_ADIRI</name>
<dbReference type="FunFam" id="2.80.10.50:FF:000015">
    <property type="entry name" value="Fascin"/>
    <property type="match status" value="1"/>
</dbReference>
<dbReference type="CDD" id="cd23334">
    <property type="entry name" value="beta-trefoil_FSCN_rpt1"/>
    <property type="match status" value="1"/>
</dbReference>
<keyword evidence="4" id="KW-0009">Actin-binding</keyword>
<dbReference type="PANTHER" id="PTHR10551">
    <property type="entry name" value="FASCIN"/>
    <property type="match status" value="1"/>
</dbReference>
<dbReference type="OrthoDB" id="10259868at2759"/>
<evidence type="ECO:0000313" key="7">
    <source>
        <dbReference type="EMBL" id="CAF1001835.1"/>
    </source>
</evidence>
<dbReference type="FunFam" id="2.80.10.50:FF:000008">
    <property type="entry name" value="Fascin"/>
    <property type="match status" value="1"/>
</dbReference>
<dbReference type="GO" id="GO:0051017">
    <property type="term" value="P:actin filament bundle assembly"/>
    <property type="evidence" value="ECO:0007669"/>
    <property type="project" value="TreeGrafter"/>
</dbReference>
<dbReference type="InterPro" id="IPR024703">
    <property type="entry name" value="Fascin_metazoans"/>
</dbReference>
<dbReference type="GO" id="GO:0051015">
    <property type="term" value="F:actin filament binding"/>
    <property type="evidence" value="ECO:0007669"/>
    <property type="project" value="InterPro"/>
</dbReference>
<dbReference type="GO" id="GO:0007163">
    <property type="term" value="P:establishment or maintenance of cell polarity"/>
    <property type="evidence" value="ECO:0007669"/>
    <property type="project" value="TreeGrafter"/>
</dbReference>
<evidence type="ECO:0000256" key="1">
    <source>
        <dbReference type="ARBA" id="ARBA00004245"/>
    </source>
</evidence>
<dbReference type="InterPro" id="IPR010431">
    <property type="entry name" value="Fascin"/>
</dbReference>
<comment type="similarity">
    <text evidence="2">Belongs to the fascin family.</text>
</comment>
<evidence type="ECO:0000259" key="6">
    <source>
        <dbReference type="Pfam" id="PF06268"/>
    </source>
</evidence>
<protein>
    <recommendedName>
        <fullName evidence="6">Fascin-like domain-containing protein</fullName>
    </recommendedName>
</protein>
<evidence type="ECO:0000313" key="9">
    <source>
        <dbReference type="Proteomes" id="UP000663828"/>
    </source>
</evidence>
<evidence type="ECO:0000256" key="5">
    <source>
        <dbReference type="ARBA" id="ARBA00023212"/>
    </source>
</evidence>
<feature type="domain" description="Fascin-like" evidence="6">
    <location>
        <begin position="310"/>
        <end position="419"/>
    </location>
</feature>
<organism evidence="7 9">
    <name type="scientific">Adineta ricciae</name>
    <name type="common">Rotifer</name>
    <dbReference type="NCBI Taxonomy" id="249248"/>
    <lineage>
        <taxon>Eukaryota</taxon>
        <taxon>Metazoa</taxon>
        <taxon>Spiralia</taxon>
        <taxon>Gnathifera</taxon>
        <taxon>Rotifera</taxon>
        <taxon>Eurotatoria</taxon>
        <taxon>Bdelloidea</taxon>
        <taxon>Adinetida</taxon>
        <taxon>Adinetidae</taxon>
        <taxon>Adineta</taxon>
    </lineage>
</organism>
<dbReference type="GO" id="GO:0015629">
    <property type="term" value="C:actin cytoskeleton"/>
    <property type="evidence" value="ECO:0007669"/>
    <property type="project" value="TreeGrafter"/>
</dbReference>
<gene>
    <name evidence="8" type="ORF">EDS130_LOCUS36931</name>
    <name evidence="7" type="ORF">XAT740_LOCUS13247</name>
</gene>
<dbReference type="GO" id="GO:0030674">
    <property type="term" value="F:protein-macromolecule adaptor activity"/>
    <property type="evidence" value="ECO:0007669"/>
    <property type="project" value="InterPro"/>
</dbReference>
<dbReference type="InterPro" id="IPR022768">
    <property type="entry name" value="Fascin-like_dom"/>
</dbReference>
<feature type="domain" description="Fascin-like" evidence="6">
    <location>
        <begin position="191"/>
        <end position="296"/>
    </location>
</feature>
<comment type="caution">
    <text evidence="7">The sequence shown here is derived from an EMBL/GenBank/DDBJ whole genome shotgun (WGS) entry which is preliminary data.</text>
</comment>
<keyword evidence="5" id="KW-0206">Cytoskeleton</keyword>
<dbReference type="InterPro" id="IPR008999">
    <property type="entry name" value="Actin-crosslinking"/>
</dbReference>
<dbReference type="SUPFAM" id="SSF50405">
    <property type="entry name" value="Actin-crosslinking proteins"/>
    <property type="match status" value="4"/>
</dbReference>
<dbReference type="Pfam" id="PF06268">
    <property type="entry name" value="Fascin"/>
    <property type="match status" value="4"/>
</dbReference>